<name>A0A1G4IEQ5_TRYEQ</name>
<dbReference type="Proteomes" id="UP000195570">
    <property type="component" value="Unassembled WGS sequence"/>
</dbReference>
<dbReference type="EMBL" id="CZPT02001525">
    <property type="protein sequence ID" value="SCU70761.1"/>
    <property type="molecule type" value="Genomic_DNA"/>
</dbReference>
<protein>
    <submittedName>
        <fullName evidence="1">Uncharacterized protein</fullName>
    </submittedName>
</protein>
<gene>
    <name evidence="1" type="ORF">TEOVI_000233500</name>
</gene>
<evidence type="ECO:0000313" key="2">
    <source>
        <dbReference type="Proteomes" id="UP000195570"/>
    </source>
</evidence>
<accession>A0A1G4IEQ5</accession>
<keyword evidence="2" id="KW-1185">Reference proteome</keyword>
<comment type="caution">
    <text evidence="1">The sequence shown here is derived from an EMBL/GenBank/DDBJ whole genome shotgun (WGS) entry which is preliminary data.</text>
</comment>
<dbReference type="RefSeq" id="XP_067081527.1">
    <property type="nucleotide sequence ID" value="XM_067225426.1"/>
</dbReference>
<organism evidence="1 2">
    <name type="scientific">Trypanosoma equiperdum</name>
    <dbReference type="NCBI Taxonomy" id="5694"/>
    <lineage>
        <taxon>Eukaryota</taxon>
        <taxon>Discoba</taxon>
        <taxon>Euglenozoa</taxon>
        <taxon>Kinetoplastea</taxon>
        <taxon>Metakinetoplastina</taxon>
        <taxon>Trypanosomatida</taxon>
        <taxon>Trypanosomatidae</taxon>
        <taxon>Trypanosoma</taxon>
    </lineage>
</organism>
<proteinExistence type="predicted"/>
<dbReference type="VEuPathDB" id="TriTrypDB:TEOVI_000233500"/>
<dbReference type="GeneID" id="92376275"/>
<reference evidence="1" key="1">
    <citation type="submission" date="2016-09" db="EMBL/GenBank/DDBJ databases">
        <authorList>
            <person name="Hebert L."/>
            <person name="Moumen B."/>
        </authorList>
    </citation>
    <scope>NUCLEOTIDE SEQUENCE [LARGE SCALE GENOMIC DNA]</scope>
    <source>
        <strain evidence="1">OVI</strain>
    </source>
</reference>
<dbReference type="AlphaFoldDB" id="A0A1G4IEQ5"/>
<evidence type="ECO:0000313" key="1">
    <source>
        <dbReference type="EMBL" id="SCU70761.1"/>
    </source>
</evidence>
<sequence length="530" mass="56911">MDPRNPALTEHSLDNAAGQPCDGWISHGVWLSGPPSESITDRMLTGPSDMRNDNAAPGMRRAPPHLFISTARQPGCDEVCHNMLQDGSDPLSMKTRGYSPLMESNVHSVPPSFGGSSASSPTKSSMTYSPYAGAMTASPFLSISTPVISPGVSEGNGVSFQRSTPPSLPVGLSTFVASQGNSNFVMVTQPNTPHTLYVQGSCPAPGGVPHYVVAQPQLSMDVCGGMTYVPMTPAQQTFGTVMGDQLTAVTPGPNSAAPFSPTVTCFPVSVSSSSPLGNGFLQPSTPMNSSPLAAACAAAGVGSPPSYDSHQVQQSGRKAAAGHQRSSVNVHGTLQGFCLYHSYNISNTISRYGQTDTVSKEDAGRTLLVFFQMFPCELRQRAVVVLNRVLEVVCGDGMAVAESVEWRSETSFIARVRTKDIWTLIYQVRCRVLMDRHGFWYAADREQYSHLRKYCERVRNLPQQTRHSETDGLPCMPLIVELSRGELNPPPRPPTVPDSFDCSEPMMTVDRRSRTAVPTAAEFGRCGISA</sequence>